<feature type="domain" description="HTH cro/C1-type" evidence="1">
    <location>
        <begin position="15"/>
        <end position="69"/>
    </location>
</feature>
<dbReference type="InterPro" id="IPR001387">
    <property type="entry name" value="Cro/C1-type_HTH"/>
</dbReference>
<gene>
    <name evidence="2" type="ORF">GC106_38410</name>
</gene>
<dbReference type="EMBL" id="JAAATY010000011">
    <property type="protein sequence ID" value="NRN66616.1"/>
    <property type="molecule type" value="Genomic_DNA"/>
</dbReference>
<evidence type="ECO:0000313" key="3">
    <source>
        <dbReference type="Proteomes" id="UP000763557"/>
    </source>
</evidence>
<dbReference type="InterPro" id="IPR043917">
    <property type="entry name" value="DUF5753"/>
</dbReference>
<dbReference type="InterPro" id="IPR010982">
    <property type="entry name" value="Lambda_DNA-bd_dom_sf"/>
</dbReference>
<dbReference type="CDD" id="cd00093">
    <property type="entry name" value="HTH_XRE"/>
    <property type="match status" value="1"/>
</dbReference>
<protein>
    <submittedName>
        <fullName evidence="2">Transcriptional regulator</fullName>
    </submittedName>
</protein>
<dbReference type="Proteomes" id="UP000763557">
    <property type="component" value="Unassembled WGS sequence"/>
</dbReference>
<sequence>MQRQNVNSRGIGMELARHRRVADMTLEQVSRQLGMSVSTLSRLENGKREPTSEEVAGILAVLGVTGGDRQHLLQQVRCISHFGMVLGKAGPRTRTYQAFEAEAVAITNFELSLVPGLAQTADYARAVISAVRVNASRADVEARVSQRMSRKAVLTRKRPPQVNLLMTELALRQPIGGPKVMANQIRSLVALADQENVSLHVIPATVPAHAGLGGSFVLFDFADHPTLVFIEALTTGLYRDDPDDVATYRLQVENLDAVALDKSGSVELMRSISRDMEGRASGPDMA</sequence>
<comment type="caution">
    <text evidence="2">The sequence shown here is derived from an EMBL/GenBank/DDBJ whole genome shotgun (WGS) entry which is preliminary data.</text>
</comment>
<evidence type="ECO:0000313" key="2">
    <source>
        <dbReference type="EMBL" id="NRN66616.1"/>
    </source>
</evidence>
<dbReference type="Pfam" id="PF13560">
    <property type="entry name" value="HTH_31"/>
    <property type="match status" value="1"/>
</dbReference>
<proteinExistence type="predicted"/>
<accession>A0ABX2F6Q3</accession>
<dbReference type="RefSeq" id="WP_173132991.1">
    <property type="nucleotide sequence ID" value="NZ_CBCSGW010000016.1"/>
</dbReference>
<reference evidence="2 3" key="1">
    <citation type="submission" date="2020-01" db="EMBL/GenBank/DDBJ databases">
        <title>Kibdelosporangium persica a novel Actinomycetes from a hot desert in Iran.</title>
        <authorList>
            <person name="Safaei N."/>
            <person name="Zaburannyi N."/>
            <person name="Mueller R."/>
            <person name="Wink J."/>
        </authorList>
    </citation>
    <scope>NUCLEOTIDE SEQUENCE [LARGE SCALE GENOMIC DNA]</scope>
    <source>
        <strain evidence="2 3">4NS15</strain>
    </source>
</reference>
<keyword evidence="3" id="KW-1185">Reference proteome</keyword>
<evidence type="ECO:0000259" key="1">
    <source>
        <dbReference type="PROSITE" id="PS50943"/>
    </source>
</evidence>
<name>A0ABX2F6Q3_9PSEU</name>
<dbReference type="SUPFAM" id="SSF47413">
    <property type="entry name" value="lambda repressor-like DNA-binding domains"/>
    <property type="match status" value="1"/>
</dbReference>
<dbReference type="PROSITE" id="PS50943">
    <property type="entry name" value="HTH_CROC1"/>
    <property type="match status" value="1"/>
</dbReference>
<dbReference type="Gene3D" id="1.10.260.40">
    <property type="entry name" value="lambda repressor-like DNA-binding domains"/>
    <property type="match status" value="1"/>
</dbReference>
<dbReference type="Pfam" id="PF19054">
    <property type="entry name" value="DUF5753"/>
    <property type="match status" value="1"/>
</dbReference>
<organism evidence="2 3">
    <name type="scientific">Kibdelosporangium persicum</name>
    <dbReference type="NCBI Taxonomy" id="2698649"/>
    <lineage>
        <taxon>Bacteria</taxon>
        <taxon>Bacillati</taxon>
        <taxon>Actinomycetota</taxon>
        <taxon>Actinomycetes</taxon>
        <taxon>Pseudonocardiales</taxon>
        <taxon>Pseudonocardiaceae</taxon>
        <taxon>Kibdelosporangium</taxon>
    </lineage>
</organism>
<dbReference type="SMART" id="SM00530">
    <property type="entry name" value="HTH_XRE"/>
    <property type="match status" value="1"/>
</dbReference>